<dbReference type="RefSeq" id="WP_147310431.1">
    <property type="nucleotide sequence ID" value="NZ_JASNFM010000018.1"/>
</dbReference>
<gene>
    <name evidence="1" type="ORF">CBM2587_B60083</name>
</gene>
<proteinExistence type="predicted"/>
<protein>
    <recommendedName>
        <fullName evidence="2">Lipoprotein</fullName>
    </recommendedName>
</protein>
<dbReference type="EMBL" id="OFSQ01000035">
    <property type="protein sequence ID" value="SOY62996.1"/>
    <property type="molecule type" value="Genomic_DNA"/>
</dbReference>
<dbReference type="AlphaFoldDB" id="A0A375C5A3"/>
<dbReference type="OrthoDB" id="9959439at2"/>
<evidence type="ECO:0000313" key="1">
    <source>
        <dbReference type="EMBL" id="SOY62996.1"/>
    </source>
</evidence>
<comment type="caution">
    <text evidence="1">The sequence shown here is derived from an EMBL/GenBank/DDBJ whole genome shotgun (WGS) entry which is preliminary data.</text>
</comment>
<reference evidence="1" key="1">
    <citation type="submission" date="2018-01" db="EMBL/GenBank/DDBJ databases">
        <authorList>
            <person name="Clerissi C."/>
        </authorList>
    </citation>
    <scope>NUCLEOTIDE SEQUENCE</scope>
    <source>
        <strain evidence="1">Cupriavidus sp. LMG 19464</strain>
    </source>
</reference>
<sequence>MRKALVALALLAFLAAAYFFVTGERISFTPGVTMTAVKLYATEADADAQTERFQVLPINTRCYLTKVGSKYNSKRVRCENPDVEGWVIDFHLFMPRL</sequence>
<evidence type="ECO:0008006" key="2">
    <source>
        <dbReference type="Google" id="ProtNLM"/>
    </source>
</evidence>
<accession>A0A375C5A3</accession>
<organism evidence="1">
    <name type="scientific">Cupriavidus taiwanensis</name>
    <dbReference type="NCBI Taxonomy" id="164546"/>
    <lineage>
        <taxon>Bacteria</taxon>
        <taxon>Pseudomonadati</taxon>
        <taxon>Pseudomonadota</taxon>
        <taxon>Betaproteobacteria</taxon>
        <taxon>Burkholderiales</taxon>
        <taxon>Burkholderiaceae</taxon>
        <taxon>Cupriavidus</taxon>
    </lineage>
</organism>
<dbReference type="Proteomes" id="UP000256780">
    <property type="component" value="Chromosome CBM2587_b"/>
</dbReference>
<name>A0A375C5A3_9BURK</name>